<feature type="domain" description="MoeA N-terminal and linker" evidence="3">
    <location>
        <begin position="19"/>
        <end position="164"/>
    </location>
</feature>
<sequence length="371" mass="36338">MTGGSPPAGASRVTRLAPLDVALARWLEGVAPAPPRPAAPLDAIGATLAETVRAAEASPPSATALRDGWALFAADTVGATGYAPAFLPAAPVWVETGDPLPPGADAVLPDAALDRQGPLWACLAAAAPGENMRRAGGDVPAGTALAQAGQTVTPALAAALAAAGVAQVSIRLPQASLAAGLDPTAAAVLRALLGPFGEITSGPGPILVEARGASAPAGPDETPISAALALSPGEGVGLAARGGAAVLRLPRGFGPAVAACLALLRPALDKAAGRAAAAPDLSLPLARKISSRIGWSELALLDVVDGWFAPLATGDVTIAAWARAKAWALIPPESEGAPAGAVLAAFSLPGGPHTPHPGEADDRRAPDGDLA</sequence>
<dbReference type="SUPFAM" id="SSF63882">
    <property type="entry name" value="MoeA N-terminal region -like"/>
    <property type="match status" value="1"/>
</dbReference>
<dbReference type="PANTHER" id="PTHR10192:SF5">
    <property type="entry name" value="GEPHYRIN"/>
    <property type="match status" value="1"/>
</dbReference>
<dbReference type="GO" id="GO:0046872">
    <property type="term" value="F:metal ion binding"/>
    <property type="evidence" value="ECO:0007669"/>
    <property type="project" value="UniProtKB-UniRule"/>
</dbReference>
<dbReference type="EC" id="2.10.1.1" evidence="1"/>
<evidence type="ECO:0000256" key="2">
    <source>
        <dbReference type="SAM" id="MobiDB-lite"/>
    </source>
</evidence>
<gene>
    <name evidence="4" type="ORF">ABEG18_24680</name>
</gene>
<comment type="pathway">
    <text evidence="1">Cofactor biosynthesis; molybdopterin biosynthesis.</text>
</comment>
<name>A0AAU7JFK3_9HYPH</name>
<comment type="cofactor">
    <cofactor evidence="1">
        <name>Mg(2+)</name>
        <dbReference type="ChEBI" id="CHEBI:18420"/>
    </cofactor>
</comment>
<keyword evidence="1" id="KW-0500">Molybdenum</keyword>
<dbReference type="GO" id="GO:0006777">
    <property type="term" value="P:Mo-molybdopterin cofactor biosynthetic process"/>
    <property type="evidence" value="ECO:0007669"/>
    <property type="project" value="UniProtKB-UniRule"/>
</dbReference>
<comment type="function">
    <text evidence="1">Catalyzes the insertion of molybdate into adenylated molybdopterin with the concomitant release of AMP.</text>
</comment>
<comment type="catalytic activity">
    <reaction evidence="1">
        <text>adenylyl-molybdopterin + molybdate = Mo-molybdopterin + AMP + H(+)</text>
        <dbReference type="Rhea" id="RHEA:35047"/>
        <dbReference type="ChEBI" id="CHEBI:15378"/>
        <dbReference type="ChEBI" id="CHEBI:36264"/>
        <dbReference type="ChEBI" id="CHEBI:62727"/>
        <dbReference type="ChEBI" id="CHEBI:71302"/>
        <dbReference type="ChEBI" id="CHEBI:456215"/>
    </reaction>
</comment>
<dbReference type="InterPro" id="IPR005110">
    <property type="entry name" value="MoeA_linker/N"/>
</dbReference>
<accession>A0AAU7JFK3</accession>
<keyword evidence="1" id="KW-0501">Molybdenum cofactor biosynthesis</keyword>
<keyword evidence="1" id="KW-0460">Magnesium</keyword>
<feature type="compositionally biased region" description="Basic and acidic residues" evidence="2">
    <location>
        <begin position="356"/>
        <end position="371"/>
    </location>
</feature>
<dbReference type="RefSeq" id="WP_406855690.1">
    <property type="nucleotide sequence ID" value="NZ_CP157484.1"/>
</dbReference>
<reference evidence="4" key="1">
    <citation type="submission" date="2024-05" db="EMBL/GenBank/DDBJ databases">
        <authorList>
            <person name="Kim S."/>
            <person name="Heo J."/>
            <person name="Choi H."/>
            <person name="Choi Y."/>
            <person name="Kwon S.-W."/>
            <person name="Kim Y."/>
        </authorList>
    </citation>
    <scope>NUCLEOTIDE SEQUENCE</scope>
    <source>
        <strain evidence="4">KACC 23698</strain>
    </source>
</reference>
<organism evidence="4">
    <name type="scientific">Alsobacter sp. KACC 23698</name>
    <dbReference type="NCBI Taxonomy" id="3149229"/>
    <lineage>
        <taxon>Bacteria</taxon>
        <taxon>Pseudomonadati</taxon>
        <taxon>Pseudomonadota</taxon>
        <taxon>Alphaproteobacteria</taxon>
        <taxon>Hyphomicrobiales</taxon>
        <taxon>Alsobacteraceae</taxon>
        <taxon>Alsobacter</taxon>
    </lineage>
</organism>
<protein>
    <recommendedName>
        <fullName evidence="1">Molybdopterin molybdenumtransferase</fullName>
        <ecNumber evidence="1">2.10.1.1</ecNumber>
    </recommendedName>
</protein>
<proteinExistence type="inferred from homology"/>
<dbReference type="GO" id="GO:0061599">
    <property type="term" value="F:molybdopterin molybdotransferase activity"/>
    <property type="evidence" value="ECO:0007669"/>
    <property type="project" value="UniProtKB-UniRule"/>
</dbReference>
<dbReference type="EMBL" id="CP157484">
    <property type="protein sequence ID" value="XBO38849.1"/>
    <property type="molecule type" value="Genomic_DNA"/>
</dbReference>
<evidence type="ECO:0000313" key="4">
    <source>
        <dbReference type="EMBL" id="XBO38849.1"/>
    </source>
</evidence>
<dbReference type="Pfam" id="PF03453">
    <property type="entry name" value="MoeA_N"/>
    <property type="match status" value="1"/>
</dbReference>
<dbReference type="GO" id="GO:0005829">
    <property type="term" value="C:cytosol"/>
    <property type="evidence" value="ECO:0007669"/>
    <property type="project" value="TreeGrafter"/>
</dbReference>
<dbReference type="InterPro" id="IPR036135">
    <property type="entry name" value="MoeA_linker/N_sf"/>
</dbReference>
<keyword evidence="1" id="KW-0479">Metal-binding</keyword>
<dbReference type="PANTHER" id="PTHR10192">
    <property type="entry name" value="MOLYBDOPTERIN BIOSYNTHESIS PROTEIN"/>
    <property type="match status" value="1"/>
</dbReference>
<evidence type="ECO:0000259" key="3">
    <source>
        <dbReference type="Pfam" id="PF03453"/>
    </source>
</evidence>
<keyword evidence="1" id="KW-0808">Transferase</keyword>
<evidence type="ECO:0000256" key="1">
    <source>
        <dbReference type="RuleBase" id="RU365090"/>
    </source>
</evidence>
<dbReference type="AlphaFoldDB" id="A0AAU7JFK3"/>
<feature type="region of interest" description="Disordered" evidence="2">
    <location>
        <begin position="346"/>
        <end position="371"/>
    </location>
</feature>
<dbReference type="InterPro" id="IPR038987">
    <property type="entry name" value="MoeA-like"/>
</dbReference>
<comment type="similarity">
    <text evidence="1">Belongs to the MoeA family.</text>
</comment>
<dbReference type="Gene3D" id="3.90.105.10">
    <property type="entry name" value="Molybdopterin biosynthesis moea protein, domain 2"/>
    <property type="match status" value="1"/>
</dbReference>